<dbReference type="InterPro" id="IPR051052">
    <property type="entry name" value="Diverse_substrate_MTase"/>
</dbReference>
<dbReference type="InterPro" id="IPR013216">
    <property type="entry name" value="Methyltransf_11"/>
</dbReference>
<reference evidence="3" key="1">
    <citation type="submission" date="2024-04" db="EMBL/GenBank/DDBJ databases">
        <title>Salinicola lusitanus LLJ914,a marine bacterium isolated from the Okinawa Trough.</title>
        <authorList>
            <person name="Li J."/>
        </authorList>
    </citation>
    <scope>NUCLEOTIDE SEQUENCE [LARGE SCALE GENOMIC DNA]</scope>
</reference>
<dbReference type="Proteomes" id="UP001460270">
    <property type="component" value="Unassembled WGS sequence"/>
</dbReference>
<protein>
    <recommendedName>
        <fullName evidence="1">Methyltransferase type 11 domain-containing protein</fullName>
    </recommendedName>
</protein>
<dbReference type="SUPFAM" id="SSF53335">
    <property type="entry name" value="S-adenosyl-L-methionine-dependent methyltransferases"/>
    <property type="match status" value="1"/>
</dbReference>
<dbReference type="Gene3D" id="3.40.50.150">
    <property type="entry name" value="Vaccinia Virus protein VP39"/>
    <property type="match status" value="1"/>
</dbReference>
<dbReference type="AlphaFoldDB" id="A0AAW0NKA3"/>
<organism evidence="2 3">
    <name type="scientific">Mugilogobius chulae</name>
    <name type="common">yellowstripe goby</name>
    <dbReference type="NCBI Taxonomy" id="88201"/>
    <lineage>
        <taxon>Eukaryota</taxon>
        <taxon>Metazoa</taxon>
        <taxon>Chordata</taxon>
        <taxon>Craniata</taxon>
        <taxon>Vertebrata</taxon>
        <taxon>Euteleostomi</taxon>
        <taxon>Actinopterygii</taxon>
        <taxon>Neopterygii</taxon>
        <taxon>Teleostei</taxon>
        <taxon>Neoteleostei</taxon>
        <taxon>Acanthomorphata</taxon>
        <taxon>Gobiaria</taxon>
        <taxon>Gobiiformes</taxon>
        <taxon>Gobioidei</taxon>
        <taxon>Gobiidae</taxon>
        <taxon>Gobionellinae</taxon>
        <taxon>Mugilogobius</taxon>
    </lineage>
</organism>
<dbReference type="CDD" id="cd02440">
    <property type="entry name" value="AdoMet_MTases"/>
    <property type="match status" value="1"/>
</dbReference>
<evidence type="ECO:0000313" key="3">
    <source>
        <dbReference type="Proteomes" id="UP001460270"/>
    </source>
</evidence>
<comment type="caution">
    <text evidence="2">The sequence shown here is derived from an EMBL/GenBank/DDBJ whole genome shotgun (WGS) entry which is preliminary data.</text>
</comment>
<name>A0AAW0NKA3_9GOBI</name>
<sequence length="295" mass="32776">MLDQCLLPNIAKLWSNGALHIVVGLCNGLESGLNMTRVRTKHEPESEIKNLLNLPPRHFVTSKTPATCKKKRENEKERVSGAEPGACSPAESFQTHVRLNMAVRLFEEKHHASAYLKYRVTPHEMVRLIVRYAKQRMADPLELAVDVGCGSGQGTVLLAPHFTHVLGTDISPAQLENARANRQLPNVTYSLAPSEALPLDSGSVDLLTAMTAAHWFQSDLFLQEADRVLRPGGCLALFSYPIEFGVEYENVTLTHLCQEFYRAVSAYRHPRIGTKSVTFTRRCSSPARTRTKNGG</sequence>
<keyword evidence="3" id="KW-1185">Reference proteome</keyword>
<dbReference type="PANTHER" id="PTHR44942">
    <property type="entry name" value="METHYLTRANSF_11 DOMAIN-CONTAINING PROTEIN"/>
    <property type="match status" value="1"/>
</dbReference>
<dbReference type="Pfam" id="PF08241">
    <property type="entry name" value="Methyltransf_11"/>
    <property type="match status" value="1"/>
</dbReference>
<dbReference type="GO" id="GO:0008757">
    <property type="term" value="F:S-adenosylmethionine-dependent methyltransferase activity"/>
    <property type="evidence" value="ECO:0007669"/>
    <property type="project" value="InterPro"/>
</dbReference>
<feature type="domain" description="Methyltransferase type 11" evidence="1">
    <location>
        <begin position="145"/>
        <end position="236"/>
    </location>
</feature>
<evidence type="ECO:0000259" key="1">
    <source>
        <dbReference type="Pfam" id="PF08241"/>
    </source>
</evidence>
<dbReference type="EMBL" id="JBBPFD010000016">
    <property type="protein sequence ID" value="KAK7893666.1"/>
    <property type="molecule type" value="Genomic_DNA"/>
</dbReference>
<accession>A0AAW0NKA3</accession>
<gene>
    <name evidence="2" type="ORF">WMY93_022818</name>
</gene>
<dbReference type="PANTHER" id="PTHR44942:SF9">
    <property type="entry name" value="NOVEL PROTEIN-RELATED"/>
    <property type="match status" value="1"/>
</dbReference>
<dbReference type="InterPro" id="IPR029063">
    <property type="entry name" value="SAM-dependent_MTases_sf"/>
</dbReference>
<evidence type="ECO:0000313" key="2">
    <source>
        <dbReference type="EMBL" id="KAK7893666.1"/>
    </source>
</evidence>
<proteinExistence type="predicted"/>